<dbReference type="GO" id="GO:0047536">
    <property type="term" value="F:2-aminoadipate transaminase activity"/>
    <property type="evidence" value="ECO:0007669"/>
    <property type="project" value="TreeGrafter"/>
</dbReference>
<dbReference type="InterPro" id="IPR015422">
    <property type="entry name" value="PyrdxlP-dep_Trfase_small"/>
</dbReference>
<dbReference type="GO" id="GO:0030170">
    <property type="term" value="F:pyridoxal phosphate binding"/>
    <property type="evidence" value="ECO:0007669"/>
    <property type="project" value="InterPro"/>
</dbReference>
<name>A0A9P6WKA8_9ASCO</name>
<dbReference type="Proteomes" id="UP000697127">
    <property type="component" value="Unassembled WGS sequence"/>
</dbReference>
<dbReference type="InterPro" id="IPR004839">
    <property type="entry name" value="Aminotransferase_I/II_large"/>
</dbReference>
<dbReference type="PANTHER" id="PTHR42858:SF1">
    <property type="entry name" value="LD15494P"/>
    <property type="match status" value="1"/>
</dbReference>
<dbReference type="AlphaFoldDB" id="A0A9P6WKA8"/>
<protein>
    <recommendedName>
        <fullName evidence="1">Aminotransferase class I/classII large domain-containing protein</fullName>
    </recommendedName>
</protein>
<evidence type="ECO:0000313" key="3">
    <source>
        <dbReference type="Proteomes" id="UP000697127"/>
    </source>
</evidence>
<organism evidence="2 3">
    <name type="scientific">Pichia californica</name>
    <dbReference type="NCBI Taxonomy" id="460514"/>
    <lineage>
        <taxon>Eukaryota</taxon>
        <taxon>Fungi</taxon>
        <taxon>Dikarya</taxon>
        <taxon>Ascomycota</taxon>
        <taxon>Saccharomycotina</taxon>
        <taxon>Pichiomycetes</taxon>
        <taxon>Pichiales</taxon>
        <taxon>Pichiaceae</taxon>
        <taxon>Pichia</taxon>
    </lineage>
</organism>
<dbReference type="FunFam" id="3.40.640.10:FF:000080">
    <property type="entry name" value="Aminotransferase, putative"/>
    <property type="match status" value="1"/>
</dbReference>
<evidence type="ECO:0000259" key="1">
    <source>
        <dbReference type="Pfam" id="PF00155"/>
    </source>
</evidence>
<evidence type="ECO:0000313" key="2">
    <source>
        <dbReference type="EMBL" id="KAG0687308.1"/>
    </source>
</evidence>
<dbReference type="SUPFAM" id="SSF53383">
    <property type="entry name" value="PLP-dependent transferases"/>
    <property type="match status" value="1"/>
</dbReference>
<keyword evidence="3" id="KW-1185">Reference proteome</keyword>
<proteinExistence type="predicted"/>
<feature type="domain" description="Aminotransferase class I/classII large" evidence="1">
    <location>
        <begin position="53"/>
        <end position="427"/>
    </location>
</feature>
<dbReference type="Gene3D" id="3.40.640.10">
    <property type="entry name" value="Type I PLP-dependent aspartate aminotransferase-like (Major domain)"/>
    <property type="match status" value="1"/>
</dbReference>
<sequence>MSHQKIAAYNFFKGHPSTELLPTVELLQASQTVLTKFNKTLANYDGRSNTHPLNYGPDLGNLEIRSLIAQWNDRVFNKKEKTNPDCFNLTNGASFGLMNILLQCTAPFNNITKRVFMISPTYFLINAVFIDNGFANKLTAIEEFENGEIDIKKLEFELEKIESENPSKSPITKDDILEKYDPNRPLKKIYNYVLYLVPTFSNPKGGTLSYETKLKLIQIARKYNMLIICDDVYDLLDFSACEEGHEYHKKMITIDRETLPKDEKFGNVISNATFSKLLGAGLRTGWQETATPELANLLSSGGANLSGGTPGHLNTVIIGELLKSGEIDNIIAGLNKIYSERAEALKIAIKQYMPAGTVISPVDGGYFSWVTLPDQYDNKKIAEECSNRGVILATGDNFEVTGDPLGWGEHGVRVSISYLDVDKIREGIKIWGQVCKLYQTNK</sequence>
<dbReference type="InterPro" id="IPR015421">
    <property type="entry name" value="PyrdxlP-dep_Trfase_major"/>
</dbReference>
<comment type="caution">
    <text evidence="2">The sequence shown here is derived from an EMBL/GenBank/DDBJ whole genome shotgun (WGS) entry which is preliminary data.</text>
</comment>
<accession>A0A9P6WKA8</accession>
<dbReference type="Gene3D" id="3.90.1150.10">
    <property type="entry name" value="Aspartate Aminotransferase, domain 1"/>
    <property type="match status" value="1"/>
</dbReference>
<dbReference type="PANTHER" id="PTHR42858">
    <property type="entry name" value="AMINOTRANSFERASE"/>
    <property type="match status" value="1"/>
</dbReference>
<reference evidence="2" key="1">
    <citation type="submission" date="2020-11" db="EMBL/GenBank/DDBJ databases">
        <title>Kefir isolates.</title>
        <authorList>
            <person name="Marcisauskas S."/>
            <person name="Kim Y."/>
            <person name="Blasche S."/>
        </authorList>
    </citation>
    <scope>NUCLEOTIDE SEQUENCE</scope>
    <source>
        <strain evidence="2">Olga-1</strain>
    </source>
</reference>
<gene>
    <name evidence="2" type="ORF">C6P40_002535</name>
</gene>
<dbReference type="Pfam" id="PF00155">
    <property type="entry name" value="Aminotran_1_2"/>
    <property type="match status" value="1"/>
</dbReference>
<dbReference type="CDD" id="cd00609">
    <property type="entry name" value="AAT_like"/>
    <property type="match status" value="1"/>
</dbReference>
<dbReference type="EMBL" id="PUHW01000281">
    <property type="protein sequence ID" value="KAG0687308.1"/>
    <property type="molecule type" value="Genomic_DNA"/>
</dbReference>
<dbReference type="InterPro" id="IPR015424">
    <property type="entry name" value="PyrdxlP-dep_Trfase"/>
</dbReference>